<accession>A0A0A0YRD0</accession>
<keyword evidence="2" id="KW-1185">Reference proteome</keyword>
<evidence type="ECO:0000313" key="2">
    <source>
        <dbReference type="Proteomes" id="UP000030325"/>
    </source>
</evidence>
<dbReference type="RefSeq" id="YP_009148764.1">
    <property type="nucleotide sequence ID" value="NC_027350.1"/>
</dbReference>
<reference evidence="1 2" key="1">
    <citation type="journal article" date="2015" name="Genome Announc.">
        <title>Complete Genome of Citrobacter freundii Siphophage Stevie.</title>
        <authorList>
            <person name="Shaw J.P."/>
            <person name="Aviles Medina C.A."/>
            <person name="Chen Y."/>
            <person name="Luna A.J."/>
            <person name="Hernandez A.C."/>
            <person name="Kuty Everett G.F."/>
        </authorList>
    </citation>
    <scope>NUCLEOTIDE SEQUENCE [LARGE SCALE GENOMIC DNA]</scope>
</reference>
<name>A0A0A0YRD0_9CAUD</name>
<organism evidence="1 2">
    <name type="scientific">Citrobacter phage Stevie</name>
    <dbReference type="NCBI Taxonomy" id="2885922"/>
    <lineage>
        <taxon>Viruses</taxon>
        <taxon>Duplodnaviria</taxon>
        <taxon>Heunggongvirae</taxon>
        <taxon>Uroviricota</taxon>
        <taxon>Caudoviricetes</taxon>
        <taxon>Drexlerviridae</taxon>
        <taxon>Tempevirinae</taxon>
        <taxon>Tlsvirus</taxon>
        <taxon>Tlsvirus stevie</taxon>
    </lineage>
</organism>
<dbReference type="GeneID" id="24722946"/>
<dbReference type="Proteomes" id="UP000030325">
    <property type="component" value="Segment"/>
</dbReference>
<dbReference type="InterPro" id="IPR055598">
    <property type="entry name" value="DUF7174"/>
</dbReference>
<sequence length="150" mass="16919">MATTKEFCDSLRELAKKLASGELENYIIADALIEDNLDEQDRKKVNASYIRTIMNRVPDVKEIGTVSITRTDPVEEAPGFKVAINREAKRQVFTKNDIPALEKRIGERIAKRLLNTMPNITDLEGEQLQGAAIGIKRYQDLIKSMVEQGE</sequence>
<proteinExistence type="predicted"/>
<protein>
    <submittedName>
        <fullName evidence="1">Uncharacterized protein</fullName>
    </submittedName>
</protein>
<dbReference type="Pfam" id="PF23796">
    <property type="entry name" value="DUF7174"/>
    <property type="match status" value="1"/>
</dbReference>
<dbReference type="EMBL" id="KM236241">
    <property type="protein sequence ID" value="AIX12327.1"/>
    <property type="molecule type" value="Genomic_DNA"/>
</dbReference>
<dbReference type="KEGG" id="vg:24722946"/>
<gene>
    <name evidence="1" type="ORF">CPT_Stevie58</name>
</gene>
<evidence type="ECO:0000313" key="1">
    <source>
        <dbReference type="EMBL" id="AIX12327.1"/>
    </source>
</evidence>